<feature type="transmembrane region" description="Helical" evidence="9">
    <location>
        <begin position="220"/>
        <end position="240"/>
    </location>
</feature>
<keyword evidence="5 9" id="KW-1133">Transmembrane helix</keyword>
<comment type="subcellular location">
    <subcellularLocation>
        <location evidence="1">Membrane</location>
    </subcellularLocation>
</comment>
<accession>A0ABY8AP97</accession>
<proteinExistence type="predicted"/>
<dbReference type="Pfam" id="PF02167">
    <property type="entry name" value="Cytochrom_C1"/>
    <property type="match status" value="1"/>
</dbReference>
<dbReference type="Gene3D" id="1.10.760.10">
    <property type="entry name" value="Cytochrome c-like domain"/>
    <property type="match status" value="1"/>
</dbReference>
<keyword evidence="2 8" id="KW-0349">Heme</keyword>
<feature type="chain" id="PRO_5045544248" evidence="10">
    <location>
        <begin position="22"/>
        <end position="249"/>
    </location>
</feature>
<evidence type="ECO:0000313" key="13">
    <source>
        <dbReference type="Proteomes" id="UP001222087"/>
    </source>
</evidence>
<gene>
    <name evidence="12" type="ORF">PXX05_11140</name>
</gene>
<keyword evidence="6 8" id="KW-0408">Iron</keyword>
<keyword evidence="13" id="KW-1185">Reference proteome</keyword>
<evidence type="ECO:0000256" key="1">
    <source>
        <dbReference type="ARBA" id="ARBA00004370"/>
    </source>
</evidence>
<dbReference type="InterPro" id="IPR009056">
    <property type="entry name" value="Cyt_c-like_dom"/>
</dbReference>
<dbReference type="PROSITE" id="PS51007">
    <property type="entry name" value="CYTC"/>
    <property type="match status" value="1"/>
</dbReference>
<keyword evidence="10" id="KW-0732">Signal</keyword>
<dbReference type="PANTHER" id="PTHR10266">
    <property type="entry name" value="CYTOCHROME C1"/>
    <property type="match status" value="1"/>
</dbReference>
<evidence type="ECO:0000256" key="3">
    <source>
        <dbReference type="ARBA" id="ARBA00022692"/>
    </source>
</evidence>
<feature type="domain" description="Cytochrome c" evidence="11">
    <location>
        <begin position="38"/>
        <end position="215"/>
    </location>
</feature>
<reference evidence="12 13" key="1">
    <citation type="submission" date="2023-02" db="EMBL/GenBank/DDBJ databases">
        <title>Genome Sequence of L. cardiaca H63T.</title>
        <authorList>
            <person name="Lopez A.E."/>
            <person name="Cianciotto N.P."/>
        </authorList>
    </citation>
    <scope>NUCLEOTIDE SEQUENCE [LARGE SCALE GENOMIC DNA]</scope>
    <source>
        <strain evidence="12 13">H63</strain>
    </source>
</reference>
<organism evidence="12 13">
    <name type="scientific">Legionella cardiaca</name>
    <dbReference type="NCBI Taxonomy" id="1071983"/>
    <lineage>
        <taxon>Bacteria</taxon>
        <taxon>Pseudomonadati</taxon>
        <taxon>Pseudomonadota</taxon>
        <taxon>Gammaproteobacteria</taxon>
        <taxon>Legionellales</taxon>
        <taxon>Legionellaceae</taxon>
        <taxon>Legionella</taxon>
    </lineage>
</organism>
<dbReference type="EMBL" id="CP119078">
    <property type="protein sequence ID" value="WED42467.1"/>
    <property type="molecule type" value="Genomic_DNA"/>
</dbReference>
<evidence type="ECO:0000256" key="4">
    <source>
        <dbReference type="ARBA" id="ARBA00022723"/>
    </source>
</evidence>
<sequence length="249" mass="28225">MSKRQIGCFLLGLLVASFVHAANNVALLPVNIDLHDSAKLQRGARIFMNYCSGCHALRYMRYNQMATDLGLTTFDGEIDKDLLFNNLVFTSAKIHDPIQISMPEKDARQWFGIVPPDLSLTARERGPAWIFTYLKSFYEDKSRPFGTNNLLIPDVAMPNILEPLIGRVIGITEGQGPKPHVSHLVLVEKGEMGIQQFDSTLEDLVTFLAYVAEPAKLVRFRIGVGVIIFLCIFWLVAYQLKRVYWKRIH</sequence>
<dbReference type="InterPro" id="IPR002326">
    <property type="entry name" value="Cyt_c1"/>
</dbReference>
<name>A0ABY8AP97_9GAMM</name>
<evidence type="ECO:0000256" key="8">
    <source>
        <dbReference type="PROSITE-ProRule" id="PRU00433"/>
    </source>
</evidence>
<keyword evidence="4 8" id="KW-0479">Metal-binding</keyword>
<protein>
    <submittedName>
        <fullName evidence="12">Cytochrome c1</fullName>
    </submittedName>
</protein>
<dbReference type="Proteomes" id="UP001222087">
    <property type="component" value="Chromosome"/>
</dbReference>
<keyword evidence="3 9" id="KW-0812">Transmembrane</keyword>
<evidence type="ECO:0000256" key="5">
    <source>
        <dbReference type="ARBA" id="ARBA00022989"/>
    </source>
</evidence>
<evidence type="ECO:0000256" key="10">
    <source>
        <dbReference type="SAM" id="SignalP"/>
    </source>
</evidence>
<evidence type="ECO:0000256" key="2">
    <source>
        <dbReference type="ARBA" id="ARBA00022617"/>
    </source>
</evidence>
<feature type="signal peptide" evidence="10">
    <location>
        <begin position="1"/>
        <end position="21"/>
    </location>
</feature>
<evidence type="ECO:0000256" key="7">
    <source>
        <dbReference type="ARBA" id="ARBA00023136"/>
    </source>
</evidence>
<evidence type="ECO:0000259" key="11">
    <source>
        <dbReference type="PROSITE" id="PS51007"/>
    </source>
</evidence>
<dbReference type="RefSeq" id="WP_275088290.1">
    <property type="nucleotide sequence ID" value="NZ_CP119078.1"/>
</dbReference>
<dbReference type="PANTHER" id="PTHR10266:SF3">
    <property type="entry name" value="CYTOCHROME C1, HEME PROTEIN, MITOCHONDRIAL"/>
    <property type="match status" value="1"/>
</dbReference>
<evidence type="ECO:0000256" key="9">
    <source>
        <dbReference type="SAM" id="Phobius"/>
    </source>
</evidence>
<evidence type="ECO:0000313" key="12">
    <source>
        <dbReference type="EMBL" id="WED42467.1"/>
    </source>
</evidence>
<keyword evidence="7 9" id="KW-0472">Membrane</keyword>
<evidence type="ECO:0000256" key="6">
    <source>
        <dbReference type="ARBA" id="ARBA00023004"/>
    </source>
</evidence>
<dbReference type="InterPro" id="IPR036909">
    <property type="entry name" value="Cyt_c-like_dom_sf"/>
</dbReference>
<dbReference type="SUPFAM" id="SSF46626">
    <property type="entry name" value="Cytochrome c"/>
    <property type="match status" value="1"/>
</dbReference>